<organism evidence="2 3">
    <name type="scientific">Acer saccharum</name>
    <name type="common">Sugar maple</name>
    <dbReference type="NCBI Taxonomy" id="4024"/>
    <lineage>
        <taxon>Eukaryota</taxon>
        <taxon>Viridiplantae</taxon>
        <taxon>Streptophyta</taxon>
        <taxon>Embryophyta</taxon>
        <taxon>Tracheophyta</taxon>
        <taxon>Spermatophyta</taxon>
        <taxon>Magnoliopsida</taxon>
        <taxon>eudicotyledons</taxon>
        <taxon>Gunneridae</taxon>
        <taxon>Pentapetalae</taxon>
        <taxon>rosids</taxon>
        <taxon>malvids</taxon>
        <taxon>Sapindales</taxon>
        <taxon>Sapindaceae</taxon>
        <taxon>Hippocastanoideae</taxon>
        <taxon>Acereae</taxon>
        <taxon>Acer</taxon>
    </lineage>
</organism>
<protein>
    <submittedName>
        <fullName evidence="2">Uncharacterized protein</fullName>
    </submittedName>
</protein>
<feature type="compositionally biased region" description="Polar residues" evidence="1">
    <location>
        <begin position="1"/>
        <end position="10"/>
    </location>
</feature>
<reference evidence="2" key="1">
    <citation type="journal article" date="2022" name="Plant J.">
        <title>Strategies of tolerance reflected in two North American maple genomes.</title>
        <authorList>
            <person name="McEvoy S.L."/>
            <person name="Sezen U.U."/>
            <person name="Trouern-Trend A."/>
            <person name="McMahon S.M."/>
            <person name="Schaberg P.G."/>
            <person name="Yang J."/>
            <person name="Wegrzyn J.L."/>
            <person name="Swenson N.G."/>
        </authorList>
    </citation>
    <scope>NUCLEOTIDE SEQUENCE</scope>
    <source>
        <strain evidence="2">NS2018</strain>
    </source>
</reference>
<accession>A0AA39RJM3</accession>
<evidence type="ECO:0000256" key="1">
    <source>
        <dbReference type="SAM" id="MobiDB-lite"/>
    </source>
</evidence>
<keyword evidence="3" id="KW-1185">Reference proteome</keyword>
<reference evidence="2" key="2">
    <citation type="submission" date="2023-06" db="EMBL/GenBank/DDBJ databases">
        <authorList>
            <person name="Swenson N.G."/>
            <person name="Wegrzyn J.L."/>
            <person name="Mcevoy S.L."/>
        </authorList>
    </citation>
    <scope>NUCLEOTIDE SEQUENCE</scope>
    <source>
        <strain evidence="2">NS2018</strain>
        <tissue evidence="2">Leaf</tissue>
    </source>
</reference>
<gene>
    <name evidence="2" type="ORF">LWI29_030568</name>
</gene>
<feature type="region of interest" description="Disordered" evidence="1">
    <location>
        <begin position="1"/>
        <end position="26"/>
    </location>
</feature>
<comment type="caution">
    <text evidence="2">The sequence shown here is derived from an EMBL/GenBank/DDBJ whole genome shotgun (WGS) entry which is preliminary data.</text>
</comment>
<dbReference type="AlphaFoldDB" id="A0AA39RJM3"/>
<dbReference type="EMBL" id="JAUESC010000387">
    <property type="protein sequence ID" value="KAK0574894.1"/>
    <property type="molecule type" value="Genomic_DNA"/>
</dbReference>
<evidence type="ECO:0000313" key="3">
    <source>
        <dbReference type="Proteomes" id="UP001168877"/>
    </source>
</evidence>
<sequence>MLKPLNNQPSGLKLVNPPSKHKQGFQQELHHKLGLHNQDLLNLELHNQDPHNKDLNNKGSHKLNMGSFMLNLEDMPTCLIHKGESCLNVQWQLKIEGGHKCLLKAMALCLDVLLVFGQVGLS</sequence>
<evidence type="ECO:0000313" key="2">
    <source>
        <dbReference type="EMBL" id="KAK0574894.1"/>
    </source>
</evidence>
<proteinExistence type="predicted"/>
<dbReference type="Proteomes" id="UP001168877">
    <property type="component" value="Unassembled WGS sequence"/>
</dbReference>
<name>A0AA39RJM3_ACESA</name>